<comment type="subcellular location">
    <subcellularLocation>
        <location evidence="1">Cytoplasm</location>
    </subcellularLocation>
</comment>
<evidence type="ECO:0000259" key="12">
    <source>
        <dbReference type="PROSITE" id="PS51755"/>
    </source>
</evidence>
<dbReference type="SMART" id="SM00862">
    <property type="entry name" value="Trans_reg_C"/>
    <property type="match status" value="1"/>
</dbReference>
<evidence type="ECO:0000256" key="7">
    <source>
        <dbReference type="ARBA" id="ARBA00023163"/>
    </source>
</evidence>
<evidence type="ECO:0000313" key="16">
    <source>
        <dbReference type="Proteomes" id="UP000503251"/>
    </source>
</evidence>
<evidence type="ECO:0000256" key="4">
    <source>
        <dbReference type="ARBA" id="ARBA00023012"/>
    </source>
</evidence>
<dbReference type="Proteomes" id="UP000434052">
    <property type="component" value="Unassembled WGS sequence"/>
</dbReference>
<evidence type="ECO:0000256" key="6">
    <source>
        <dbReference type="ARBA" id="ARBA00023125"/>
    </source>
</evidence>
<feature type="modified residue" description="4-aspartylphosphate" evidence="8">
    <location>
        <position position="52"/>
    </location>
</feature>
<evidence type="ECO:0000256" key="3">
    <source>
        <dbReference type="ARBA" id="ARBA00022553"/>
    </source>
</evidence>
<evidence type="ECO:0000256" key="5">
    <source>
        <dbReference type="ARBA" id="ARBA00023015"/>
    </source>
</evidence>
<dbReference type="Gene3D" id="1.10.10.10">
    <property type="entry name" value="Winged helix-like DNA-binding domain superfamily/Winged helix DNA-binding domain"/>
    <property type="match status" value="1"/>
</dbReference>
<dbReference type="SUPFAM" id="SSF46894">
    <property type="entry name" value="C-terminal effector domain of the bipartite response regulators"/>
    <property type="match status" value="1"/>
</dbReference>
<keyword evidence="16" id="KW-1185">Reference proteome</keyword>
<feature type="domain" description="Response regulatory" evidence="11">
    <location>
        <begin position="3"/>
        <end position="116"/>
    </location>
</feature>
<evidence type="ECO:0000256" key="2">
    <source>
        <dbReference type="ARBA" id="ARBA00022490"/>
    </source>
</evidence>
<feature type="domain" description="OmpR/PhoB-type" evidence="12">
    <location>
        <begin position="130"/>
        <end position="229"/>
    </location>
</feature>
<dbReference type="Gene3D" id="6.10.250.690">
    <property type="match status" value="1"/>
</dbReference>
<dbReference type="PANTHER" id="PTHR48111">
    <property type="entry name" value="REGULATOR OF RPOS"/>
    <property type="match status" value="1"/>
</dbReference>
<sequence length="255" mass="27981">MHRIALIDDDTELCSMLQEYFQGEGLLVHSCYDGAGGLEAALSQEWDLVILDVCLPDLNGFELLAELRTQSDVPVLMLTGRGEVVDKVVGLEIGADDYLAKPFEPRELLARVRAIIRRHRKAGAPPSPDSRTLTAADLVLHAGSRLVYVNGKQVPLTNVEFTILQMLLTAEGNLVSREDISLQALNRELAPFDRSIDVHISNLRRKLGSAPWGGGRITTIRGAGYLYTAFEQADDTTGRNGPDDNDDEDRALGSR</sequence>
<dbReference type="SMART" id="SM00448">
    <property type="entry name" value="REC"/>
    <property type="match status" value="1"/>
</dbReference>
<evidence type="ECO:0000256" key="1">
    <source>
        <dbReference type="ARBA" id="ARBA00004496"/>
    </source>
</evidence>
<evidence type="ECO:0000256" key="8">
    <source>
        <dbReference type="PROSITE-ProRule" id="PRU00169"/>
    </source>
</evidence>
<dbReference type="InterPro" id="IPR016032">
    <property type="entry name" value="Sig_transdc_resp-reg_C-effctor"/>
</dbReference>
<evidence type="ECO:0000313" key="14">
    <source>
        <dbReference type="EMBL" id="TVM31858.1"/>
    </source>
</evidence>
<dbReference type="InterPro" id="IPR039420">
    <property type="entry name" value="WalR-like"/>
</dbReference>
<evidence type="ECO:0000313" key="15">
    <source>
        <dbReference type="Proteomes" id="UP000434052"/>
    </source>
</evidence>
<dbReference type="EMBL" id="CP039543">
    <property type="protein sequence ID" value="QJT10836.1"/>
    <property type="molecule type" value="Genomic_DNA"/>
</dbReference>
<dbReference type="CDD" id="cd00383">
    <property type="entry name" value="trans_reg_C"/>
    <property type="match status" value="1"/>
</dbReference>
<dbReference type="RefSeq" id="WP_144306545.1">
    <property type="nucleotide sequence ID" value="NZ_CP039543.1"/>
</dbReference>
<dbReference type="InterPro" id="IPR036388">
    <property type="entry name" value="WH-like_DNA-bd_sf"/>
</dbReference>
<feature type="region of interest" description="Disordered" evidence="10">
    <location>
        <begin position="233"/>
        <end position="255"/>
    </location>
</feature>
<feature type="DNA-binding region" description="OmpR/PhoB-type" evidence="9">
    <location>
        <begin position="130"/>
        <end position="229"/>
    </location>
</feature>
<dbReference type="InterPro" id="IPR001789">
    <property type="entry name" value="Sig_transdc_resp-reg_receiver"/>
</dbReference>
<accession>A0A6P1ZE83</accession>
<dbReference type="GO" id="GO:0000976">
    <property type="term" value="F:transcription cis-regulatory region binding"/>
    <property type="evidence" value="ECO:0007669"/>
    <property type="project" value="TreeGrafter"/>
</dbReference>
<dbReference type="PANTHER" id="PTHR48111:SF39">
    <property type="entry name" value="TRANSCRIPTIONAL REGULATORY PROTEIN CPXR"/>
    <property type="match status" value="1"/>
</dbReference>
<dbReference type="AlphaFoldDB" id="A0A6P1ZE83"/>
<evidence type="ECO:0000256" key="9">
    <source>
        <dbReference type="PROSITE-ProRule" id="PRU01091"/>
    </source>
</evidence>
<keyword evidence="4" id="KW-0902">Two-component regulatory system</keyword>
<evidence type="ECO:0000313" key="13">
    <source>
        <dbReference type="EMBL" id="QJT10836.1"/>
    </source>
</evidence>
<keyword evidence="2" id="KW-0963">Cytoplasm</keyword>
<keyword evidence="7" id="KW-0804">Transcription</keyword>
<dbReference type="InterPro" id="IPR001867">
    <property type="entry name" value="OmpR/PhoB-type_DNA-bd"/>
</dbReference>
<reference evidence="13 16" key="2">
    <citation type="submission" date="2019-04" db="EMBL/GenBank/DDBJ databases">
        <title>Isolation and culture of sulfate reducing bacteria from the cold seep of the South China Sea.</title>
        <authorList>
            <person name="Sun C."/>
            <person name="Liu R."/>
        </authorList>
    </citation>
    <scope>NUCLEOTIDE SEQUENCE [LARGE SCALE GENOMIC DNA]</scope>
    <source>
        <strain evidence="13 16">CS1</strain>
    </source>
</reference>
<evidence type="ECO:0000259" key="11">
    <source>
        <dbReference type="PROSITE" id="PS50110"/>
    </source>
</evidence>
<dbReference type="OrthoDB" id="368799at2"/>
<dbReference type="Gene3D" id="3.40.50.2300">
    <property type="match status" value="1"/>
</dbReference>
<dbReference type="PROSITE" id="PS51755">
    <property type="entry name" value="OMPR_PHOB"/>
    <property type="match status" value="1"/>
</dbReference>
<dbReference type="Pfam" id="PF00486">
    <property type="entry name" value="Trans_reg_C"/>
    <property type="match status" value="1"/>
</dbReference>
<dbReference type="GO" id="GO:0032993">
    <property type="term" value="C:protein-DNA complex"/>
    <property type="evidence" value="ECO:0007669"/>
    <property type="project" value="TreeGrafter"/>
</dbReference>
<name>A0A6P1ZE83_9BACT</name>
<dbReference type="PROSITE" id="PS50110">
    <property type="entry name" value="RESPONSE_REGULATORY"/>
    <property type="match status" value="1"/>
</dbReference>
<dbReference type="Proteomes" id="UP000503251">
    <property type="component" value="Chromosome"/>
</dbReference>
<dbReference type="SUPFAM" id="SSF52172">
    <property type="entry name" value="CheY-like"/>
    <property type="match status" value="1"/>
</dbReference>
<keyword evidence="5" id="KW-0805">Transcription regulation</keyword>
<dbReference type="EMBL" id="QMIF01000013">
    <property type="protein sequence ID" value="TVM31858.1"/>
    <property type="molecule type" value="Genomic_DNA"/>
</dbReference>
<dbReference type="InterPro" id="IPR011006">
    <property type="entry name" value="CheY-like_superfamily"/>
</dbReference>
<protein>
    <submittedName>
        <fullName evidence="14">DNA-binding response regulator</fullName>
    </submittedName>
    <submittedName>
        <fullName evidence="13">Response regulator transcription factor</fullName>
    </submittedName>
</protein>
<gene>
    <name evidence="14" type="ORF">DQK91_16745</name>
    <name evidence="13" type="ORF">E8L03_18805</name>
</gene>
<keyword evidence="6 9" id="KW-0238">DNA-binding</keyword>
<proteinExistence type="predicted"/>
<dbReference type="Pfam" id="PF00072">
    <property type="entry name" value="Response_reg"/>
    <property type="match status" value="1"/>
</dbReference>
<keyword evidence="3 8" id="KW-0597">Phosphoprotein</keyword>
<organism evidence="14 15">
    <name type="scientific">Oceanidesulfovibrio marinus</name>
    <dbReference type="NCBI Taxonomy" id="370038"/>
    <lineage>
        <taxon>Bacteria</taxon>
        <taxon>Pseudomonadati</taxon>
        <taxon>Thermodesulfobacteriota</taxon>
        <taxon>Desulfovibrionia</taxon>
        <taxon>Desulfovibrionales</taxon>
        <taxon>Desulfovibrionaceae</taxon>
        <taxon>Oceanidesulfovibrio</taxon>
    </lineage>
</organism>
<dbReference type="GO" id="GO:0005829">
    <property type="term" value="C:cytosol"/>
    <property type="evidence" value="ECO:0007669"/>
    <property type="project" value="TreeGrafter"/>
</dbReference>
<reference evidence="14 15" key="1">
    <citation type="submission" date="2018-06" db="EMBL/GenBank/DDBJ databases">
        <title>Complete genome of Desulfovibrio marinus P48SEP.</title>
        <authorList>
            <person name="Crispim J.S."/>
            <person name="Vidigal P.M.P."/>
            <person name="Silva L.C.F."/>
            <person name="Araujo L.C."/>
            <person name="Laguardia C.N."/>
            <person name="Dias R.S."/>
            <person name="Sousa M.P."/>
            <person name="Paula S.O."/>
            <person name="Silva C."/>
        </authorList>
    </citation>
    <scope>NUCLEOTIDE SEQUENCE [LARGE SCALE GENOMIC DNA]</scope>
    <source>
        <strain evidence="14 15">P48SEP</strain>
    </source>
</reference>
<dbReference type="GO" id="GO:0000156">
    <property type="term" value="F:phosphorelay response regulator activity"/>
    <property type="evidence" value="ECO:0007669"/>
    <property type="project" value="TreeGrafter"/>
</dbReference>
<dbReference type="GO" id="GO:0006355">
    <property type="term" value="P:regulation of DNA-templated transcription"/>
    <property type="evidence" value="ECO:0007669"/>
    <property type="project" value="InterPro"/>
</dbReference>
<evidence type="ECO:0000256" key="10">
    <source>
        <dbReference type="SAM" id="MobiDB-lite"/>
    </source>
</evidence>